<dbReference type="EMBL" id="AJWJ01000167">
    <property type="protein sequence ID" value="KAF2074053.1"/>
    <property type="molecule type" value="Genomic_DNA"/>
</dbReference>
<keyword evidence="1" id="KW-0677">Repeat</keyword>
<evidence type="ECO:0000313" key="3">
    <source>
        <dbReference type="Proteomes" id="UP000695562"/>
    </source>
</evidence>
<evidence type="ECO:0008006" key="4">
    <source>
        <dbReference type="Google" id="ProtNLM"/>
    </source>
</evidence>
<organism evidence="2 3">
    <name type="scientific">Polysphondylium violaceum</name>
    <dbReference type="NCBI Taxonomy" id="133409"/>
    <lineage>
        <taxon>Eukaryota</taxon>
        <taxon>Amoebozoa</taxon>
        <taxon>Evosea</taxon>
        <taxon>Eumycetozoa</taxon>
        <taxon>Dictyostelia</taxon>
        <taxon>Dictyosteliales</taxon>
        <taxon>Dictyosteliaceae</taxon>
        <taxon>Polysphondylium</taxon>
    </lineage>
</organism>
<accession>A0A8J4V082</accession>
<comment type="caution">
    <text evidence="2">The sequence shown here is derived from an EMBL/GenBank/DDBJ whole genome shotgun (WGS) entry which is preliminary data.</text>
</comment>
<dbReference type="SUPFAM" id="SSF52058">
    <property type="entry name" value="L domain-like"/>
    <property type="match status" value="2"/>
</dbReference>
<proteinExistence type="predicted"/>
<dbReference type="InterPro" id="IPR032675">
    <property type="entry name" value="LRR_dom_sf"/>
</dbReference>
<protein>
    <recommendedName>
        <fullName evidence="4">FNIP repeat-containing protein</fullName>
    </recommendedName>
</protein>
<dbReference type="AlphaFoldDB" id="A0A8J4V082"/>
<reference evidence="2" key="1">
    <citation type="submission" date="2020-01" db="EMBL/GenBank/DDBJ databases">
        <title>Development of genomics and gene disruption for Polysphondylium violaceum indicates a role for the polyketide synthase stlB in stalk morphogenesis.</title>
        <authorList>
            <person name="Narita B."/>
            <person name="Kawabe Y."/>
            <person name="Kin K."/>
            <person name="Saito T."/>
            <person name="Gibbs R."/>
            <person name="Kuspa A."/>
            <person name="Muzny D."/>
            <person name="Queller D."/>
            <person name="Richards S."/>
            <person name="Strassman J."/>
            <person name="Sucgang R."/>
            <person name="Worley K."/>
            <person name="Schaap P."/>
        </authorList>
    </citation>
    <scope>NUCLEOTIDE SEQUENCE</scope>
    <source>
        <strain evidence="2">QSvi11</strain>
    </source>
</reference>
<keyword evidence="3" id="KW-1185">Reference proteome</keyword>
<dbReference type="InterPro" id="IPR008615">
    <property type="entry name" value="FNIP"/>
</dbReference>
<dbReference type="PANTHER" id="PTHR32134:SF92">
    <property type="entry name" value="FNIP REPEAT-CONTAINING PROTEIN"/>
    <property type="match status" value="1"/>
</dbReference>
<evidence type="ECO:0000256" key="1">
    <source>
        <dbReference type="ARBA" id="ARBA00022737"/>
    </source>
</evidence>
<dbReference type="PANTHER" id="PTHR32134">
    <property type="entry name" value="FNIP REPEAT-CONTAINING PROTEIN"/>
    <property type="match status" value="1"/>
</dbReference>
<name>A0A8J4V082_9MYCE</name>
<dbReference type="InterPro" id="IPR051251">
    <property type="entry name" value="STK_FNIP-Repeat"/>
</dbReference>
<dbReference type="Pfam" id="PF05725">
    <property type="entry name" value="FNIP"/>
    <property type="match status" value="1"/>
</dbReference>
<dbReference type="Proteomes" id="UP000695562">
    <property type="component" value="Unassembled WGS sequence"/>
</dbReference>
<sequence>MKEELFYSIWRNQYIASVVRNNRFQKKTIRITTSYLSENHQFLSLLDTRNYDIYIKLHCADQVDSYLNHPFKYIINALNIYVKSAEALGQLSQLADHDNLKQLYISFGNGIYELGFCLPASLVRLHFHSRRIPRIMPRYTKRLPDTLKELILSDVVVDYANQNVPDSLTSLVIRHNFGMRPPKVYPSSLKTLEFGWYSLDEFSGTVIPAGVEDLKIVGRLEELAKFKVYHDKVYRNATFKVYNQHQLAHLNRFPWVSKINLLTNVEDFENTLSTIERVDMSVYGFSSFTFPGYLPSQLEKNQSSRFQFFSNSPKIQLVDNIFPSCLQVLELPNLNTRVPFDLLPKSLTELDLSSYTIIGVDRDNMVPQGIRKLTLGDISSLPPNSLPNSITDLCITQITGPIDQDVFPSNLEKLRFKITIDPHQQPQPKIILPSSITDLSISYNCKYRGFHSIKSLLTIPKSVVYLHLTNIVIERDLIPMGCYHLSTNYFQGLQDDVLPTSVRRLSLYLERCHNQIINIPPSIDLLITPHQVFVNRDTSINEKGVLNYQKKNTVADLYNKSTSSGNGGSSGIHYY</sequence>
<gene>
    <name evidence="2" type="ORF">CYY_004622</name>
</gene>
<evidence type="ECO:0000313" key="2">
    <source>
        <dbReference type="EMBL" id="KAF2074053.1"/>
    </source>
</evidence>
<dbReference type="Gene3D" id="3.80.10.10">
    <property type="entry name" value="Ribonuclease Inhibitor"/>
    <property type="match status" value="1"/>
</dbReference>